<evidence type="ECO:0000313" key="18">
    <source>
        <dbReference type="Proteomes" id="UP000269097"/>
    </source>
</evidence>
<dbReference type="Proteomes" id="UP000269097">
    <property type="component" value="Chromosome"/>
</dbReference>
<dbReference type="AlphaFoldDB" id="A0A3G3JXB7"/>
<dbReference type="InterPro" id="IPR004358">
    <property type="entry name" value="Sig_transdc_His_kin-like_C"/>
</dbReference>
<dbReference type="SMART" id="SM00388">
    <property type="entry name" value="HisKA"/>
    <property type="match status" value="1"/>
</dbReference>
<keyword evidence="18" id="KW-1185">Reference proteome</keyword>
<accession>A0A3G3JXB7</accession>
<dbReference type="Gene3D" id="3.30.565.10">
    <property type="entry name" value="Histidine kinase-like ATPase, C-terminal domain"/>
    <property type="match status" value="1"/>
</dbReference>
<evidence type="ECO:0000259" key="16">
    <source>
        <dbReference type="PROSITE" id="PS50113"/>
    </source>
</evidence>
<evidence type="ECO:0000256" key="1">
    <source>
        <dbReference type="ARBA" id="ARBA00000085"/>
    </source>
</evidence>
<evidence type="ECO:0000256" key="8">
    <source>
        <dbReference type="ARBA" id="ARBA00022840"/>
    </source>
</evidence>
<dbReference type="InterPro" id="IPR003594">
    <property type="entry name" value="HATPase_dom"/>
</dbReference>
<dbReference type="PROSITE" id="PS50113">
    <property type="entry name" value="PAC"/>
    <property type="match status" value="1"/>
</dbReference>
<gene>
    <name evidence="17" type="ORF">EAV92_05940</name>
</gene>
<dbReference type="SMART" id="SM00387">
    <property type="entry name" value="HATPase_c"/>
    <property type="match status" value="1"/>
</dbReference>
<dbReference type="SUPFAM" id="SSF55785">
    <property type="entry name" value="PYP-like sensor domain (PAS domain)"/>
    <property type="match status" value="1"/>
</dbReference>
<keyword evidence="9" id="KW-0902">Two-component regulatory system</keyword>
<comment type="subunit">
    <text evidence="10">At low DSF concentrations, interacts with RpfF.</text>
</comment>
<evidence type="ECO:0000313" key="17">
    <source>
        <dbReference type="EMBL" id="AYQ72149.1"/>
    </source>
</evidence>
<feature type="domain" description="Histidine kinase" evidence="14">
    <location>
        <begin position="195"/>
        <end position="423"/>
    </location>
</feature>
<dbReference type="PROSITE" id="PS50112">
    <property type="entry name" value="PAS"/>
    <property type="match status" value="1"/>
</dbReference>
<dbReference type="PROSITE" id="PS50109">
    <property type="entry name" value="HIS_KIN"/>
    <property type="match status" value="1"/>
</dbReference>
<dbReference type="InterPro" id="IPR036890">
    <property type="entry name" value="HATPase_C_sf"/>
</dbReference>
<dbReference type="Gene3D" id="1.10.287.130">
    <property type="match status" value="1"/>
</dbReference>
<name>A0A3G3JXB7_9BACL</name>
<feature type="domain" description="PAS" evidence="15">
    <location>
        <begin position="52"/>
        <end position="95"/>
    </location>
</feature>
<dbReference type="InterPro" id="IPR013656">
    <property type="entry name" value="PAS_4"/>
</dbReference>
<keyword evidence="13" id="KW-0812">Transmembrane</keyword>
<dbReference type="FunFam" id="3.30.565.10:FF:000010">
    <property type="entry name" value="Sensor histidine kinase RcsC"/>
    <property type="match status" value="1"/>
</dbReference>
<dbReference type="SUPFAM" id="SSF55874">
    <property type="entry name" value="ATPase domain of HSP90 chaperone/DNA topoisomerase II/histidine kinase"/>
    <property type="match status" value="1"/>
</dbReference>
<dbReference type="InterPro" id="IPR035965">
    <property type="entry name" value="PAS-like_dom_sf"/>
</dbReference>
<dbReference type="InterPro" id="IPR036097">
    <property type="entry name" value="HisK_dim/P_sf"/>
</dbReference>
<comment type="similarity">
    <text evidence="2">In the N-terminal section; belongs to the phytochrome family.</text>
</comment>
<evidence type="ECO:0000256" key="12">
    <source>
        <dbReference type="ARBA" id="ARBA00074306"/>
    </source>
</evidence>
<dbReference type="CDD" id="cd00130">
    <property type="entry name" value="PAS"/>
    <property type="match status" value="1"/>
</dbReference>
<dbReference type="InterPro" id="IPR000700">
    <property type="entry name" value="PAS-assoc_C"/>
</dbReference>
<keyword evidence="4" id="KW-0597">Phosphoprotein</keyword>
<dbReference type="InterPro" id="IPR003661">
    <property type="entry name" value="HisK_dim/P_dom"/>
</dbReference>
<dbReference type="SMART" id="SM00091">
    <property type="entry name" value="PAS"/>
    <property type="match status" value="1"/>
</dbReference>
<evidence type="ECO:0000256" key="5">
    <source>
        <dbReference type="ARBA" id="ARBA00022679"/>
    </source>
</evidence>
<dbReference type="EC" id="2.7.13.3" evidence="3"/>
<dbReference type="FunFam" id="1.10.287.130:FF:000002">
    <property type="entry name" value="Two-component osmosensing histidine kinase"/>
    <property type="match status" value="1"/>
</dbReference>
<dbReference type="Pfam" id="PF02518">
    <property type="entry name" value="HATPase_c"/>
    <property type="match status" value="1"/>
</dbReference>
<keyword evidence="13" id="KW-1133">Transmembrane helix</keyword>
<dbReference type="NCBIfam" id="TIGR00229">
    <property type="entry name" value="sensory_box"/>
    <property type="match status" value="1"/>
</dbReference>
<dbReference type="CDD" id="cd16922">
    <property type="entry name" value="HATPase_EvgS-ArcB-TorS-like"/>
    <property type="match status" value="1"/>
</dbReference>
<organism evidence="17 18">
    <name type="scientific">Cohnella candidum</name>
    <dbReference type="NCBI Taxonomy" id="2674991"/>
    <lineage>
        <taxon>Bacteria</taxon>
        <taxon>Bacillati</taxon>
        <taxon>Bacillota</taxon>
        <taxon>Bacilli</taxon>
        <taxon>Bacillales</taxon>
        <taxon>Paenibacillaceae</taxon>
        <taxon>Cohnella</taxon>
    </lineage>
</organism>
<keyword evidence="13" id="KW-0472">Membrane</keyword>
<dbReference type="SUPFAM" id="SSF47384">
    <property type="entry name" value="Homodimeric domain of signal transducing histidine kinase"/>
    <property type="match status" value="1"/>
</dbReference>
<evidence type="ECO:0000256" key="9">
    <source>
        <dbReference type="ARBA" id="ARBA00023012"/>
    </source>
</evidence>
<keyword evidence="8" id="KW-0067">ATP-binding</keyword>
<dbReference type="InterPro" id="IPR000014">
    <property type="entry name" value="PAS"/>
</dbReference>
<protein>
    <recommendedName>
        <fullName evidence="12">Circadian input-output histidine kinase CikA</fullName>
        <ecNumber evidence="3">2.7.13.3</ecNumber>
    </recommendedName>
    <alternativeName>
        <fullName evidence="11">Sensory/regulatory protein RpfC</fullName>
    </alternativeName>
</protein>
<reference evidence="17 18" key="1">
    <citation type="submission" date="2018-10" db="EMBL/GenBank/DDBJ databases">
        <title>Genome Sequence of Cohnella sp.</title>
        <authorList>
            <person name="Srinivasan S."/>
            <person name="Kim M.K."/>
        </authorList>
    </citation>
    <scope>NUCLEOTIDE SEQUENCE [LARGE SCALE GENOMIC DNA]</scope>
    <source>
        <strain evidence="17 18">18JY8-7</strain>
    </source>
</reference>
<evidence type="ECO:0000256" key="10">
    <source>
        <dbReference type="ARBA" id="ARBA00064003"/>
    </source>
</evidence>
<evidence type="ECO:0000256" key="6">
    <source>
        <dbReference type="ARBA" id="ARBA00022741"/>
    </source>
</evidence>
<keyword evidence="5" id="KW-0808">Transferase</keyword>
<evidence type="ECO:0000256" key="7">
    <source>
        <dbReference type="ARBA" id="ARBA00022777"/>
    </source>
</evidence>
<dbReference type="GO" id="GO:0005524">
    <property type="term" value="F:ATP binding"/>
    <property type="evidence" value="ECO:0007669"/>
    <property type="project" value="UniProtKB-KW"/>
</dbReference>
<dbReference type="Gene3D" id="3.30.450.20">
    <property type="entry name" value="PAS domain"/>
    <property type="match status" value="1"/>
</dbReference>
<evidence type="ECO:0000256" key="13">
    <source>
        <dbReference type="SAM" id="Phobius"/>
    </source>
</evidence>
<dbReference type="Pfam" id="PF08448">
    <property type="entry name" value="PAS_4"/>
    <property type="match status" value="1"/>
</dbReference>
<evidence type="ECO:0000256" key="4">
    <source>
        <dbReference type="ARBA" id="ARBA00022553"/>
    </source>
</evidence>
<dbReference type="InterPro" id="IPR005467">
    <property type="entry name" value="His_kinase_dom"/>
</dbReference>
<evidence type="ECO:0000256" key="2">
    <source>
        <dbReference type="ARBA" id="ARBA00006402"/>
    </source>
</evidence>
<sequence length="431" mass="47232">MKGGASMLGMAERLSSSSVLWLAGGAVVLAFAAAVAGIGWGIRRGERLANERDRRWIRVFENSPDLVICFDPEENRIVSVNPAVFRATGFTPEEVDPCTFRELYGSEAEMAAVREQYRQSALDDRPRQLEASIVDRQGRPLQLSVTCFPMDVNGKRYIYAVARDITAQKQAENELLRAKEEAESANRIKGEFLAILTHEIRTPLNGMIGINQIMLETELTDKQREMLLVQEKSGQALLRVVNDVLDFSKIESGSVTLADEPFPLTACLEECLDAFSVAAGSKGLELSGKLSPELPPLVFGDHVRLGQILFNLVGNAVKFTESGSVLLEARVVEGESPASPAEPIAWIEFLVSDTGIGIDPSKVHLLFLPFSQLTNERGRRSYEGTGLGLAICRDLVERMGGSIWVEAGRKKGAAFGFRIPFRLAEADAFVS</sequence>
<evidence type="ECO:0000256" key="3">
    <source>
        <dbReference type="ARBA" id="ARBA00012438"/>
    </source>
</evidence>
<comment type="catalytic activity">
    <reaction evidence="1">
        <text>ATP + protein L-histidine = ADP + protein N-phospho-L-histidine.</text>
        <dbReference type="EC" id="2.7.13.3"/>
    </reaction>
</comment>
<feature type="transmembrane region" description="Helical" evidence="13">
    <location>
        <begin position="20"/>
        <end position="42"/>
    </location>
</feature>
<dbReference type="KEGG" id="coh:EAV92_05940"/>
<keyword evidence="7" id="KW-0418">Kinase</keyword>
<evidence type="ECO:0000256" key="11">
    <source>
        <dbReference type="ARBA" id="ARBA00068150"/>
    </source>
</evidence>
<keyword evidence="6" id="KW-0547">Nucleotide-binding</keyword>
<dbReference type="GO" id="GO:0000155">
    <property type="term" value="F:phosphorelay sensor kinase activity"/>
    <property type="evidence" value="ECO:0007669"/>
    <property type="project" value="InterPro"/>
</dbReference>
<feature type="domain" description="PAC" evidence="16">
    <location>
        <begin position="127"/>
        <end position="177"/>
    </location>
</feature>
<dbReference type="Pfam" id="PF00512">
    <property type="entry name" value="HisKA"/>
    <property type="match status" value="1"/>
</dbReference>
<proteinExistence type="inferred from homology"/>
<evidence type="ECO:0000259" key="15">
    <source>
        <dbReference type="PROSITE" id="PS50112"/>
    </source>
</evidence>
<dbReference type="EMBL" id="CP033433">
    <property type="protein sequence ID" value="AYQ72149.1"/>
    <property type="molecule type" value="Genomic_DNA"/>
</dbReference>
<dbReference type="PANTHER" id="PTHR45339:SF5">
    <property type="entry name" value="HISTIDINE KINASE"/>
    <property type="match status" value="1"/>
</dbReference>
<dbReference type="PRINTS" id="PR00344">
    <property type="entry name" value="BCTRLSENSOR"/>
</dbReference>
<evidence type="ECO:0000259" key="14">
    <source>
        <dbReference type="PROSITE" id="PS50109"/>
    </source>
</evidence>
<dbReference type="CDD" id="cd00082">
    <property type="entry name" value="HisKA"/>
    <property type="match status" value="1"/>
</dbReference>
<dbReference type="PANTHER" id="PTHR45339">
    <property type="entry name" value="HYBRID SIGNAL TRANSDUCTION HISTIDINE KINASE J"/>
    <property type="match status" value="1"/>
</dbReference>